<proteinExistence type="predicted"/>
<name>A0A561B980_9BURK</name>
<comment type="caution">
    <text evidence="1">The sequence shown here is derived from an EMBL/GenBank/DDBJ whole genome shotgun (WGS) entry which is preliminary data.</text>
</comment>
<sequence length="260" mass="28653">MAARKHFPVMLPAVCQHIIKFGAALDEGFGDVLRLGVPGAATGLVVKLLIANRSIAVSGANNALQCVQPVFSLLLCIPYPVEETENDRWKFCIFYKAALVFFTIDASFGKAFATSEIILRSRTWRLDFDTIEVWPRYKDSCLKVNQPFRQADVTTDATSLTVSAISARTVKYILLDAWAGDHCSALQICVGNNLRTIDASSICTPVFNIRFSGWRGNKCDGGVRGVINARVARFRAHVHSVFAQAQHSIVKISPNFACNR</sequence>
<evidence type="ECO:0000313" key="2">
    <source>
        <dbReference type="Proteomes" id="UP000319722"/>
    </source>
</evidence>
<dbReference type="AlphaFoldDB" id="A0A561B980"/>
<reference evidence="1 2" key="1">
    <citation type="submission" date="2019-06" db="EMBL/GenBank/DDBJ databases">
        <title>Sorghum-associated microbial communities from plants grown in Nebraska, USA.</title>
        <authorList>
            <person name="Schachtman D."/>
        </authorList>
    </citation>
    <scope>NUCLEOTIDE SEQUENCE [LARGE SCALE GENOMIC DNA]</scope>
    <source>
        <strain evidence="1 2">T529</strain>
    </source>
</reference>
<organism evidence="1 2">
    <name type="scientific">Variovorax beijingensis</name>
    <dbReference type="NCBI Taxonomy" id="2496117"/>
    <lineage>
        <taxon>Bacteria</taxon>
        <taxon>Pseudomonadati</taxon>
        <taxon>Pseudomonadota</taxon>
        <taxon>Betaproteobacteria</taxon>
        <taxon>Burkholderiales</taxon>
        <taxon>Comamonadaceae</taxon>
        <taxon>Variovorax</taxon>
    </lineage>
</organism>
<gene>
    <name evidence="1" type="ORF">FB547_11810</name>
</gene>
<dbReference type="EMBL" id="VIVL01000018">
    <property type="protein sequence ID" value="TWD75511.1"/>
    <property type="molecule type" value="Genomic_DNA"/>
</dbReference>
<accession>A0A561B980</accession>
<evidence type="ECO:0000313" key="1">
    <source>
        <dbReference type="EMBL" id="TWD75511.1"/>
    </source>
</evidence>
<dbReference type="Proteomes" id="UP000319722">
    <property type="component" value="Unassembled WGS sequence"/>
</dbReference>
<protein>
    <submittedName>
        <fullName evidence="1">Uncharacterized protein</fullName>
    </submittedName>
</protein>